<dbReference type="Pfam" id="PF02472">
    <property type="entry name" value="ExbD"/>
    <property type="match status" value="1"/>
</dbReference>
<dbReference type="GO" id="GO:0022857">
    <property type="term" value="F:transmembrane transporter activity"/>
    <property type="evidence" value="ECO:0007669"/>
    <property type="project" value="InterPro"/>
</dbReference>
<dbReference type="AlphaFoldDB" id="A0A059ZSW1"/>
<reference evidence="9 10" key="1">
    <citation type="journal article" date="2009" name="J. Bacteriol.">
        <title>Draft genome sequence of the extremely acidophilic bacterium Acidithiobacillus caldus ATCC 51756 reveals metabolic versatility in the genus Acidithiobacillus.</title>
        <authorList>
            <person name="Valdes J."/>
            <person name="Quatrini R."/>
            <person name="Hallberg K."/>
            <person name="Dopson M."/>
            <person name="Valenzuela P.D."/>
            <person name="Holmes D.S."/>
        </authorList>
    </citation>
    <scope>NUCLEOTIDE SEQUENCE [LARGE SCALE GENOMIC DNA]</scope>
    <source>
        <strain evidence="10">ATCC 51756 / DSM 8584 / KU</strain>
    </source>
</reference>
<dbReference type="PANTHER" id="PTHR30558:SF3">
    <property type="entry name" value="BIOPOLYMER TRANSPORT PROTEIN EXBD-RELATED"/>
    <property type="match status" value="1"/>
</dbReference>
<dbReference type="eggNOG" id="COG0848">
    <property type="taxonomic scope" value="Bacteria"/>
</dbReference>
<dbReference type="GeneID" id="92930704"/>
<evidence type="ECO:0000256" key="6">
    <source>
        <dbReference type="ARBA" id="ARBA00023136"/>
    </source>
</evidence>
<evidence type="ECO:0000313" key="9">
    <source>
        <dbReference type="EMBL" id="AIA54588.1"/>
    </source>
</evidence>
<keyword evidence="6 8" id="KW-0472">Membrane</keyword>
<keyword evidence="7" id="KW-0813">Transport</keyword>
<dbReference type="HOGENOM" id="CLU_085305_3_2_6"/>
<dbReference type="InterPro" id="IPR003400">
    <property type="entry name" value="ExbD"/>
</dbReference>
<evidence type="ECO:0000256" key="4">
    <source>
        <dbReference type="ARBA" id="ARBA00022692"/>
    </source>
</evidence>
<keyword evidence="3" id="KW-1003">Cell membrane</keyword>
<keyword evidence="4 7" id="KW-0812">Transmembrane</keyword>
<comment type="subcellular location">
    <subcellularLocation>
        <location evidence="1">Cell membrane</location>
        <topology evidence="1">Single-pass membrane protein</topology>
    </subcellularLocation>
    <subcellularLocation>
        <location evidence="7">Cell membrane</location>
        <topology evidence="7">Single-pass type II membrane protein</topology>
    </subcellularLocation>
</comment>
<dbReference type="EMBL" id="CP005986">
    <property type="protein sequence ID" value="AIA54588.1"/>
    <property type="molecule type" value="Genomic_DNA"/>
</dbReference>
<comment type="similarity">
    <text evidence="2 7">Belongs to the ExbD/TolR family.</text>
</comment>
<organism evidence="9 10">
    <name type="scientific">Acidithiobacillus caldus (strain ATCC 51756 / DSM 8584 / KU)</name>
    <dbReference type="NCBI Taxonomy" id="637389"/>
    <lineage>
        <taxon>Bacteria</taxon>
        <taxon>Pseudomonadati</taxon>
        <taxon>Pseudomonadota</taxon>
        <taxon>Acidithiobacillia</taxon>
        <taxon>Acidithiobacillales</taxon>
        <taxon>Acidithiobacillaceae</taxon>
        <taxon>Acidithiobacillus</taxon>
    </lineage>
</organism>
<evidence type="ECO:0000256" key="7">
    <source>
        <dbReference type="RuleBase" id="RU003879"/>
    </source>
</evidence>
<feature type="transmembrane region" description="Helical" evidence="8">
    <location>
        <begin position="13"/>
        <end position="35"/>
    </location>
</feature>
<gene>
    <name evidence="9" type="ORF">Acaty_c0709</name>
</gene>
<keyword evidence="7" id="KW-0653">Protein transport</keyword>
<name>A0A059ZSW1_ACICK</name>
<dbReference type="RefSeq" id="WP_004870887.1">
    <property type="nucleotide sequence ID" value="NZ_CP005986.1"/>
</dbReference>
<evidence type="ECO:0000256" key="8">
    <source>
        <dbReference type="SAM" id="Phobius"/>
    </source>
</evidence>
<evidence type="ECO:0000256" key="2">
    <source>
        <dbReference type="ARBA" id="ARBA00005811"/>
    </source>
</evidence>
<dbReference type="GO" id="GO:0015031">
    <property type="term" value="P:protein transport"/>
    <property type="evidence" value="ECO:0007669"/>
    <property type="project" value="UniProtKB-KW"/>
</dbReference>
<dbReference type="Gene3D" id="3.30.420.270">
    <property type="match status" value="1"/>
</dbReference>
<evidence type="ECO:0000256" key="5">
    <source>
        <dbReference type="ARBA" id="ARBA00022989"/>
    </source>
</evidence>
<protein>
    <submittedName>
        <fullName evidence="9">Biopolymer transport protein ExbD/TolR</fullName>
    </submittedName>
</protein>
<evidence type="ECO:0000313" key="10">
    <source>
        <dbReference type="Proteomes" id="UP000005522"/>
    </source>
</evidence>
<dbReference type="KEGG" id="acz:Acaty_c0709"/>
<evidence type="ECO:0000256" key="3">
    <source>
        <dbReference type="ARBA" id="ARBA00022475"/>
    </source>
</evidence>
<dbReference type="GO" id="GO:0005886">
    <property type="term" value="C:plasma membrane"/>
    <property type="evidence" value="ECO:0007669"/>
    <property type="project" value="UniProtKB-SubCell"/>
</dbReference>
<dbReference type="PANTHER" id="PTHR30558">
    <property type="entry name" value="EXBD MEMBRANE COMPONENT OF PMF-DRIVEN MACROMOLECULE IMPORT SYSTEM"/>
    <property type="match status" value="1"/>
</dbReference>
<keyword evidence="5 8" id="KW-1133">Transmembrane helix</keyword>
<evidence type="ECO:0000256" key="1">
    <source>
        <dbReference type="ARBA" id="ARBA00004162"/>
    </source>
</evidence>
<accession>A0A059ZSW1</accession>
<dbReference type="Proteomes" id="UP000005522">
    <property type="component" value="Chromosome"/>
</dbReference>
<sequence>MQYLEVKKARIEIIPMIDIMLFLLVFFIMVTIHMIPDKGMPAQMPGSSTAQELPKPKLVINLNAQGEAEIEGKTYGRAALEEYLRQHDPEHLQITIAADKHADVQALVHVMDTCRKAGVTAIGLASRPEEAR</sequence>
<proteinExistence type="inferred from homology"/>